<evidence type="ECO:0000256" key="1">
    <source>
        <dbReference type="PIRSR" id="PIRSR600246-1"/>
    </source>
</evidence>
<dbReference type="eggNOG" id="COG1446">
    <property type="taxonomic scope" value="Bacteria"/>
</dbReference>
<sequence length="317" mass="33721">MTVAMIGTWRMAYEGLSQGLDLMQAGGHSGDAIETAIKAVEDYPFFKSVGYGGLPNANGLVEMDAAFMDGDTFATGSVAGISDIKNPISVARKLSGEHFNSFLVGQGAGEYAVLNGFERKGMLTERAQKIWAKRKREIVEKNLSPYDGHDTVGMVSLDQSGSMSVGTSTSGLFMKKPGRTGDSALVGDGFYCDSEIGGAAATGLGEDIMKGCLCYEIVRLMGTGLSPQAACDQAVYPFVEKLKRRYGKAGEFSLVALNKNGDWGVATNVEFTFAAGDGEHGAKIMMANPGENGTTKIEPITQAWLDAYEKRIKAPIE</sequence>
<feature type="binding site" evidence="2">
    <location>
        <begin position="202"/>
        <end position="205"/>
    </location>
    <ligand>
        <name>substrate</name>
    </ligand>
</feature>
<feature type="site" description="Cleavage; by autolysis" evidence="3">
    <location>
        <begin position="150"/>
        <end position="151"/>
    </location>
</feature>
<dbReference type="OrthoDB" id="9780217at2"/>
<dbReference type="CDD" id="cd04513">
    <property type="entry name" value="Glycosylasparaginase"/>
    <property type="match status" value="1"/>
</dbReference>
<dbReference type="Proteomes" id="UP000019247">
    <property type="component" value="Unassembled WGS sequence"/>
</dbReference>
<accession>W6T990</accession>
<reference evidence="4 5" key="1">
    <citation type="journal article" date="2014" name="Genome Announc.">
        <title>Genome Sequence of Lactobacillus fabifermentans Strain T30PCM01, Isolated from Fermenting Grape Marc.</title>
        <authorList>
            <person name="Treu L."/>
            <person name="Vendramin V."/>
            <person name="Bovo B."/>
            <person name="Giacomini A."/>
            <person name="Corich V."/>
            <person name="Campanaro S."/>
        </authorList>
    </citation>
    <scope>NUCLEOTIDE SEQUENCE [LARGE SCALE GENOMIC DNA]</scope>
    <source>
        <strain evidence="4 5">T30PCM01</strain>
    </source>
</reference>
<organism evidence="4 5">
    <name type="scientific">Lactiplantibacillus fabifermentans T30PCM01</name>
    <dbReference type="NCBI Taxonomy" id="1400520"/>
    <lineage>
        <taxon>Bacteria</taxon>
        <taxon>Bacillati</taxon>
        <taxon>Bacillota</taxon>
        <taxon>Bacilli</taxon>
        <taxon>Lactobacillales</taxon>
        <taxon>Lactobacillaceae</taxon>
        <taxon>Lactiplantibacillus</taxon>
    </lineage>
</organism>
<protein>
    <submittedName>
        <fullName evidence="4">N(4)-(Beta-N-acetylglucosaminyl)-L-asparaginase</fullName>
    </submittedName>
</protein>
<evidence type="ECO:0000313" key="5">
    <source>
        <dbReference type="Proteomes" id="UP000019247"/>
    </source>
</evidence>
<dbReference type="PANTHER" id="PTHR10188:SF6">
    <property type="entry name" value="N(4)-(BETA-N-ACETYLGLUCOSAMINYL)-L-ASPARAGINASE"/>
    <property type="match status" value="1"/>
</dbReference>
<name>W6T990_9LACO</name>
<dbReference type="PATRIC" id="fig|1400520.3.peg.805"/>
<dbReference type="Pfam" id="PF01112">
    <property type="entry name" value="Asparaginase_2"/>
    <property type="match status" value="1"/>
</dbReference>
<feature type="active site" description="Nucleophile" evidence="1">
    <location>
        <position position="151"/>
    </location>
</feature>
<dbReference type="PANTHER" id="PTHR10188">
    <property type="entry name" value="L-ASPARAGINASE"/>
    <property type="match status" value="1"/>
</dbReference>
<evidence type="ECO:0000256" key="2">
    <source>
        <dbReference type="PIRSR" id="PIRSR600246-2"/>
    </source>
</evidence>
<dbReference type="Gene3D" id="3.60.20.30">
    <property type="entry name" value="(Glycosyl)asparaginase"/>
    <property type="match status" value="1"/>
</dbReference>
<evidence type="ECO:0000313" key="4">
    <source>
        <dbReference type="EMBL" id="ETY74987.1"/>
    </source>
</evidence>
<proteinExistence type="predicted"/>
<dbReference type="GO" id="GO:0016811">
    <property type="term" value="F:hydrolase activity, acting on carbon-nitrogen (but not peptide) bonds, in linear amides"/>
    <property type="evidence" value="ECO:0007669"/>
    <property type="project" value="UniProtKB-ARBA"/>
</dbReference>
<dbReference type="GO" id="GO:0005737">
    <property type="term" value="C:cytoplasm"/>
    <property type="evidence" value="ECO:0007669"/>
    <property type="project" value="TreeGrafter"/>
</dbReference>
<dbReference type="AlphaFoldDB" id="W6T990"/>
<dbReference type="EMBL" id="AWWK01000021">
    <property type="protein sequence ID" value="ETY74987.1"/>
    <property type="molecule type" value="Genomic_DNA"/>
</dbReference>
<dbReference type="SUPFAM" id="SSF56235">
    <property type="entry name" value="N-terminal nucleophile aminohydrolases (Ntn hydrolases)"/>
    <property type="match status" value="1"/>
</dbReference>
<dbReference type="InterPro" id="IPR029055">
    <property type="entry name" value="Ntn_hydrolases_N"/>
</dbReference>
<dbReference type="STRING" id="1400520.LFAB_04090"/>
<evidence type="ECO:0000256" key="3">
    <source>
        <dbReference type="PIRSR" id="PIRSR600246-3"/>
    </source>
</evidence>
<dbReference type="InterPro" id="IPR000246">
    <property type="entry name" value="Peptidase_T2"/>
</dbReference>
<feature type="binding site" evidence="2">
    <location>
        <begin position="179"/>
        <end position="182"/>
    </location>
    <ligand>
        <name>substrate</name>
    </ligand>
</feature>
<dbReference type="HOGENOM" id="CLU_021603_0_1_9"/>
<dbReference type="RefSeq" id="WP_033613661.1">
    <property type="nucleotide sequence ID" value="NZ_KK036474.1"/>
</dbReference>
<gene>
    <name evidence="4" type="ORF">LFAB_04090</name>
</gene>
<comment type="caution">
    <text evidence="4">The sequence shown here is derived from an EMBL/GenBank/DDBJ whole genome shotgun (WGS) entry which is preliminary data.</text>
</comment>